<dbReference type="EMBL" id="JBAHYK010000338">
    <property type="protein sequence ID" value="KAL0575082.1"/>
    <property type="molecule type" value="Genomic_DNA"/>
</dbReference>
<dbReference type="Proteomes" id="UP001465976">
    <property type="component" value="Unassembled WGS sequence"/>
</dbReference>
<evidence type="ECO:0000256" key="6">
    <source>
        <dbReference type="SAM" id="MobiDB-lite"/>
    </source>
</evidence>
<sequence>MTAVTVITATPHFVSADEHKTLVGSTPQSFNDIPPVLRHKEENVAVSLDPPLTGFSDEDGAKGTLYVIESVLAFISTTGKGFQIEYPSITLHAVSRSEGGPSIYCQLDESSGEPSNDPEEDMDMRELTIIPQDASSLEPIFEALSICAALHPDPPTSEDEEDDAFIDAPDDGQFEVFTGDEEQELSEVGRAALAHLESIIDDPRDRQEAESEDGSKVKSTEVNGDKTSKEAA</sequence>
<dbReference type="InterPro" id="IPR039924">
    <property type="entry name" value="ICln/Lot5/Saf5"/>
</dbReference>
<evidence type="ECO:0000313" key="7">
    <source>
        <dbReference type="EMBL" id="KAL0575082.1"/>
    </source>
</evidence>
<keyword evidence="4" id="KW-0963">Cytoplasm</keyword>
<dbReference type="PANTHER" id="PTHR21399:SF0">
    <property type="entry name" value="METHYLOSOME SUBUNIT PICLN"/>
    <property type="match status" value="1"/>
</dbReference>
<proteinExistence type="inferred from homology"/>
<organism evidence="7 8">
    <name type="scientific">Marasmius crinis-equi</name>
    <dbReference type="NCBI Taxonomy" id="585013"/>
    <lineage>
        <taxon>Eukaryota</taxon>
        <taxon>Fungi</taxon>
        <taxon>Dikarya</taxon>
        <taxon>Basidiomycota</taxon>
        <taxon>Agaricomycotina</taxon>
        <taxon>Agaricomycetes</taxon>
        <taxon>Agaricomycetidae</taxon>
        <taxon>Agaricales</taxon>
        <taxon>Marasmiineae</taxon>
        <taxon>Marasmiaceae</taxon>
        <taxon>Marasmius</taxon>
    </lineage>
</organism>
<evidence type="ECO:0000256" key="3">
    <source>
        <dbReference type="ARBA" id="ARBA00007054"/>
    </source>
</evidence>
<comment type="similarity">
    <text evidence="3">Belongs to the pICln (TC 1.A.47) family.</text>
</comment>
<protein>
    <recommendedName>
        <fullName evidence="9">Regulator of volume decrease after cellular swelling-domain-containing protein</fullName>
    </recommendedName>
</protein>
<reference evidence="7 8" key="1">
    <citation type="submission" date="2024-02" db="EMBL/GenBank/DDBJ databases">
        <title>A draft genome for the cacao thread blight pathogen Marasmius crinis-equi.</title>
        <authorList>
            <person name="Cohen S.P."/>
            <person name="Baruah I.K."/>
            <person name="Amoako-Attah I."/>
            <person name="Bukari Y."/>
            <person name="Meinhardt L.W."/>
            <person name="Bailey B.A."/>
        </authorList>
    </citation>
    <scope>NUCLEOTIDE SEQUENCE [LARGE SCALE GENOMIC DNA]</scope>
    <source>
        <strain evidence="7 8">GH-76</strain>
    </source>
</reference>
<gene>
    <name evidence="7" type="ORF">V5O48_006885</name>
</gene>
<evidence type="ECO:0000256" key="5">
    <source>
        <dbReference type="ARBA" id="ARBA00023242"/>
    </source>
</evidence>
<evidence type="ECO:0008006" key="9">
    <source>
        <dbReference type="Google" id="ProtNLM"/>
    </source>
</evidence>
<dbReference type="Pfam" id="PF03517">
    <property type="entry name" value="Voldacs"/>
    <property type="match status" value="1"/>
</dbReference>
<dbReference type="InterPro" id="IPR011993">
    <property type="entry name" value="PH-like_dom_sf"/>
</dbReference>
<keyword evidence="5" id="KW-0539">Nucleus</keyword>
<comment type="caution">
    <text evidence="7">The sequence shown here is derived from an EMBL/GenBank/DDBJ whole genome shotgun (WGS) entry which is preliminary data.</text>
</comment>
<accession>A0ABR3FIN2</accession>
<feature type="compositionally biased region" description="Basic and acidic residues" evidence="6">
    <location>
        <begin position="201"/>
        <end position="232"/>
    </location>
</feature>
<keyword evidence="8" id="KW-1185">Reference proteome</keyword>
<dbReference type="PRINTS" id="PR01348">
    <property type="entry name" value="ICLNCHANNEL"/>
</dbReference>
<dbReference type="Gene3D" id="2.30.29.30">
    <property type="entry name" value="Pleckstrin-homology domain (PH domain)/Phosphotyrosine-binding domain (PTB)"/>
    <property type="match status" value="1"/>
</dbReference>
<feature type="region of interest" description="Disordered" evidence="6">
    <location>
        <begin position="150"/>
        <end position="172"/>
    </location>
</feature>
<dbReference type="PANTHER" id="PTHR21399">
    <property type="entry name" value="CHLORIDE CONDUCTANCE REGULATORY PROTEIN ICLN"/>
    <property type="match status" value="1"/>
</dbReference>
<feature type="compositionally biased region" description="Acidic residues" evidence="6">
    <location>
        <begin position="156"/>
        <end position="172"/>
    </location>
</feature>
<comment type="subcellular location">
    <subcellularLocation>
        <location evidence="2">Cytoplasm</location>
    </subcellularLocation>
    <subcellularLocation>
        <location evidence="1">Nucleus</location>
    </subcellularLocation>
</comment>
<evidence type="ECO:0000256" key="4">
    <source>
        <dbReference type="ARBA" id="ARBA00022490"/>
    </source>
</evidence>
<evidence type="ECO:0000256" key="1">
    <source>
        <dbReference type="ARBA" id="ARBA00004123"/>
    </source>
</evidence>
<dbReference type="InterPro" id="IPR003521">
    <property type="entry name" value="ICln"/>
</dbReference>
<evidence type="ECO:0000256" key="2">
    <source>
        <dbReference type="ARBA" id="ARBA00004496"/>
    </source>
</evidence>
<evidence type="ECO:0000313" key="8">
    <source>
        <dbReference type="Proteomes" id="UP001465976"/>
    </source>
</evidence>
<name>A0ABR3FIN2_9AGAR</name>
<feature type="region of interest" description="Disordered" evidence="6">
    <location>
        <begin position="196"/>
        <end position="232"/>
    </location>
</feature>